<reference evidence="3 4" key="1">
    <citation type="submission" date="2020-04" db="EMBL/GenBank/DDBJ databases">
        <authorList>
            <person name="Wallbank WR R."/>
            <person name="Pardo Diaz C."/>
            <person name="Kozak K."/>
            <person name="Martin S."/>
            <person name="Jiggins C."/>
            <person name="Moest M."/>
            <person name="Warren A I."/>
            <person name="Byers J.R.P. K."/>
            <person name="Montejo-Kovacevich G."/>
            <person name="Yen C E."/>
        </authorList>
    </citation>
    <scope>NUCLEOTIDE SEQUENCE [LARGE SCALE GENOMIC DNA]</scope>
</reference>
<evidence type="ECO:0000313" key="4">
    <source>
        <dbReference type="Proteomes" id="UP000494256"/>
    </source>
</evidence>
<evidence type="ECO:0000313" key="3">
    <source>
        <dbReference type="EMBL" id="CAB3241755.1"/>
    </source>
</evidence>
<accession>A0A8S1A6C0</accession>
<dbReference type="EMBL" id="CADEBD010000311">
    <property type="protein sequence ID" value="CAB3241755.1"/>
    <property type="molecule type" value="Genomic_DNA"/>
</dbReference>
<organism evidence="3 4">
    <name type="scientific">Arctia plantaginis</name>
    <name type="common">Wood tiger moth</name>
    <name type="synonym">Phalaena plantaginis</name>
    <dbReference type="NCBI Taxonomy" id="874455"/>
    <lineage>
        <taxon>Eukaryota</taxon>
        <taxon>Metazoa</taxon>
        <taxon>Ecdysozoa</taxon>
        <taxon>Arthropoda</taxon>
        <taxon>Hexapoda</taxon>
        <taxon>Insecta</taxon>
        <taxon>Pterygota</taxon>
        <taxon>Neoptera</taxon>
        <taxon>Endopterygota</taxon>
        <taxon>Lepidoptera</taxon>
        <taxon>Glossata</taxon>
        <taxon>Ditrysia</taxon>
        <taxon>Noctuoidea</taxon>
        <taxon>Erebidae</taxon>
        <taxon>Arctiinae</taxon>
        <taxon>Arctia</taxon>
    </lineage>
</organism>
<feature type="domain" description="HTH CENPB-type" evidence="2">
    <location>
        <begin position="1"/>
        <end position="43"/>
    </location>
</feature>
<evidence type="ECO:0000259" key="2">
    <source>
        <dbReference type="PROSITE" id="PS51253"/>
    </source>
</evidence>
<dbReference type="PROSITE" id="PS51253">
    <property type="entry name" value="HTH_CENPB"/>
    <property type="match status" value="1"/>
</dbReference>
<dbReference type="InterPro" id="IPR006600">
    <property type="entry name" value="HTH_CenpB_DNA-bd_dom"/>
</dbReference>
<comment type="caution">
    <text evidence="3">The sequence shown here is derived from an EMBL/GenBank/DDBJ whole genome shotgun (WGS) entry which is preliminary data.</text>
</comment>
<dbReference type="PANTHER" id="PTHR19303">
    <property type="entry name" value="TRANSPOSON"/>
    <property type="match status" value="1"/>
</dbReference>
<dbReference type="Pfam" id="PF03221">
    <property type="entry name" value="HTH_Tnp_Tc5"/>
    <property type="match status" value="1"/>
</dbReference>
<dbReference type="InterPro" id="IPR004875">
    <property type="entry name" value="DDE_SF_endonuclease_dom"/>
</dbReference>
<dbReference type="Proteomes" id="UP000494256">
    <property type="component" value="Unassembled WGS sequence"/>
</dbReference>
<dbReference type="Pfam" id="PF03184">
    <property type="entry name" value="DDE_1"/>
    <property type="match status" value="1"/>
</dbReference>
<protein>
    <recommendedName>
        <fullName evidence="2">HTH CENPB-type domain-containing protein</fullName>
    </recommendedName>
</protein>
<proteinExistence type="predicted"/>
<dbReference type="GO" id="GO:0003677">
    <property type="term" value="F:DNA binding"/>
    <property type="evidence" value="ECO:0007669"/>
    <property type="project" value="UniProtKB-KW"/>
</dbReference>
<gene>
    <name evidence="3" type="ORF">APLA_LOCUS9598</name>
</gene>
<keyword evidence="1" id="KW-0238">DNA-binding</keyword>
<dbReference type="GO" id="GO:0005634">
    <property type="term" value="C:nucleus"/>
    <property type="evidence" value="ECO:0007669"/>
    <property type="project" value="TreeGrafter"/>
</dbReference>
<dbReference type="AlphaFoldDB" id="A0A8S1A6C0"/>
<name>A0A8S1A6C0_ARCPL</name>
<evidence type="ECO:0000256" key="1">
    <source>
        <dbReference type="ARBA" id="ARBA00023125"/>
    </source>
</evidence>
<dbReference type="InterPro" id="IPR050863">
    <property type="entry name" value="CenT-Element_Derived"/>
</dbReference>
<dbReference type="PANTHER" id="PTHR19303:SF71">
    <property type="entry name" value="ZINC FINGER PHD-TYPE DOMAIN-CONTAINING PROTEIN"/>
    <property type="match status" value="1"/>
</dbReference>
<sequence>MDVRKMAYQLALKNHIKNQFRNEVAGRAWLDNFLKRHKNNLSLRRPMGTSYARTQGFNSEAVKEFFDILEAEMRNNNIPPDRIFNVDETGLTVVQSKVPQVVGKKGKRQIGALTAAERGSLCTVVCCMSASGIFVPPMMIFPRKNFTDLLMKGAPPGTIGKVHPSGWIQSNLFTEWFRHFIEKTNPSEASPVLLIFDGHYSHTRNLEIIELARENHVTIISLPRAKLQ</sequence>
<dbReference type="OrthoDB" id="408788at2759"/>